<reference evidence="3" key="1">
    <citation type="submission" date="2025-08" db="UniProtKB">
        <authorList>
            <consortium name="RefSeq"/>
        </authorList>
    </citation>
    <scope>IDENTIFICATION</scope>
    <source>
        <tissue evidence="3">Leukocyte</tissue>
    </source>
</reference>
<dbReference type="Pfam" id="PF14922">
    <property type="entry name" value="FWWh"/>
    <property type="match status" value="1"/>
</dbReference>
<protein>
    <submittedName>
        <fullName evidence="3">Protein FAM227A</fullName>
    </submittedName>
</protein>
<dbReference type="OrthoDB" id="192208at2759"/>
<dbReference type="PANTHER" id="PTHR33560:SF1">
    <property type="entry name" value="PROTEIN FAM227A"/>
    <property type="match status" value="1"/>
</dbReference>
<feature type="region of interest" description="Disordered" evidence="2">
    <location>
        <begin position="86"/>
        <end position="121"/>
    </location>
</feature>
<dbReference type="CTD" id="646851"/>
<feature type="compositionally biased region" description="Basic and acidic residues" evidence="2">
    <location>
        <begin position="86"/>
        <end position="116"/>
    </location>
</feature>
<name>A0A8B7VDJ7_CASCN</name>
<organism evidence="3">
    <name type="scientific">Castor canadensis</name>
    <name type="common">American beaver</name>
    <dbReference type="NCBI Taxonomy" id="51338"/>
    <lineage>
        <taxon>Eukaryota</taxon>
        <taxon>Metazoa</taxon>
        <taxon>Chordata</taxon>
        <taxon>Craniata</taxon>
        <taxon>Vertebrata</taxon>
        <taxon>Euteleostomi</taxon>
        <taxon>Mammalia</taxon>
        <taxon>Eutheria</taxon>
        <taxon>Euarchontoglires</taxon>
        <taxon>Glires</taxon>
        <taxon>Rodentia</taxon>
        <taxon>Castorimorpha</taxon>
        <taxon>Castoridae</taxon>
        <taxon>Castor</taxon>
    </lineage>
</organism>
<evidence type="ECO:0000256" key="2">
    <source>
        <dbReference type="SAM" id="MobiDB-lite"/>
    </source>
</evidence>
<feature type="compositionally biased region" description="Polar residues" evidence="2">
    <location>
        <begin position="609"/>
        <end position="625"/>
    </location>
</feature>
<dbReference type="InterPro" id="IPR029417">
    <property type="entry name" value="FAM227"/>
</dbReference>
<feature type="region of interest" description="Disordered" evidence="2">
    <location>
        <begin position="336"/>
        <end position="375"/>
    </location>
</feature>
<dbReference type="AlphaFoldDB" id="A0A8B7VDJ7"/>
<evidence type="ECO:0000313" key="3">
    <source>
        <dbReference type="RefSeq" id="XP_020029029.1"/>
    </source>
</evidence>
<dbReference type="PANTHER" id="PTHR33560">
    <property type="entry name" value="PROTEIN FAM227B"/>
    <property type="match status" value="1"/>
</dbReference>
<feature type="compositionally biased region" description="Low complexity" evidence="2">
    <location>
        <begin position="362"/>
        <end position="371"/>
    </location>
</feature>
<accession>A0A8B7VDJ7</accession>
<feature type="compositionally biased region" description="Basic residues" evidence="2">
    <location>
        <begin position="648"/>
        <end position="663"/>
    </location>
</feature>
<comment type="similarity">
    <text evidence="1">Belongs to the FAM227 family.</text>
</comment>
<gene>
    <name evidence="3" type="primary">Fam227a</name>
</gene>
<sequence length="694" mass="80191">MEHVKKMDVINVTTFPMIPIDEHLSLSLSARQAMESTLRKNLQDHPPSCLVGSMHQANQKMAEVDVRFNMMANSLAIEKYELEKSALKEKSRSGPADRVKKPRKEPFSCKGSEVRNSKSALMKRKTADKNLLAELHQPPQFNEKRPNKLPNGMDFCNMVGNVVRAEKNPYSGKSFCSDKELEKFLSSPFPRAIWLDSFWWIFHNRYQPNKEIQNKLFDRIARHYAFLLFQLPRSHYEEALLKKLPSLLSKALYTSFCCCFPQSWFNTHEFKSDICNTMSLWIAGTYPCPQSYNSWDYSELDPERFRREELMLQRRRMIKGREFSVFVCKRTFSHKPLRSGKSHHLPQSSTSEKDSSVKVTSEEGSQSQSTTKEYHNLRRATVQVKRISETRECVNMFFKESCPACKSPEMTSNLFNLYGKSPLIVYFLLNYFQLYQHGQDVLIVRREMTKSTDSTPTYDDVINLTLRNVNTRRKKFNQLNRLHWKEWNYFDRNLKELQDNFLRDMKNIDKIAADKKKASQMFIPPSFLLEEQHERKSRGSHQRERAFLLRKGKKKEEEKWKFPQSLHMFPSPGELYSLGPGSPSGVCDSSASREVESTKSPKPRRRGRCSSSAPILPLNESQPKTEQALILIAPHTSAPRPPGAPPPRRPRPPRRPPPPRRAPRPLGAPPLGPHSAHSGRTLPQLSFGAKSFGP</sequence>
<feature type="region of interest" description="Disordered" evidence="2">
    <location>
        <begin position="571"/>
        <end position="694"/>
    </location>
</feature>
<proteinExistence type="inferred from homology"/>
<dbReference type="KEGG" id="ccan:109692675"/>
<dbReference type="RefSeq" id="XP_020029029.1">
    <property type="nucleotide sequence ID" value="XM_020173440.1"/>
</dbReference>
<evidence type="ECO:0000256" key="1">
    <source>
        <dbReference type="ARBA" id="ARBA00008666"/>
    </source>
</evidence>